<dbReference type="RefSeq" id="WP_145448751.1">
    <property type="nucleotide sequence ID" value="NZ_CP037421.1"/>
</dbReference>
<protein>
    <recommendedName>
        <fullName evidence="3">DUF1501 domain-containing protein</fullName>
    </recommendedName>
</protein>
<dbReference type="EMBL" id="CP037421">
    <property type="protein sequence ID" value="QDT26432.1"/>
    <property type="molecule type" value="Genomic_DNA"/>
</dbReference>
<dbReference type="AlphaFoldDB" id="A0A517Q496"/>
<dbReference type="Gene3D" id="3.40.720.10">
    <property type="entry name" value="Alkaline Phosphatase, subunit A"/>
    <property type="match status" value="1"/>
</dbReference>
<dbReference type="Proteomes" id="UP000315647">
    <property type="component" value="Chromosome"/>
</dbReference>
<reference evidence="1 2" key="1">
    <citation type="submission" date="2019-03" db="EMBL/GenBank/DDBJ databases">
        <title>Deep-cultivation of Planctomycetes and their phenomic and genomic characterization uncovers novel biology.</title>
        <authorList>
            <person name="Wiegand S."/>
            <person name="Jogler M."/>
            <person name="Boedeker C."/>
            <person name="Pinto D."/>
            <person name="Vollmers J."/>
            <person name="Rivas-Marin E."/>
            <person name="Kohn T."/>
            <person name="Peeters S.H."/>
            <person name="Heuer A."/>
            <person name="Rast P."/>
            <person name="Oberbeckmann S."/>
            <person name="Bunk B."/>
            <person name="Jeske O."/>
            <person name="Meyerdierks A."/>
            <person name="Storesund J.E."/>
            <person name="Kallscheuer N."/>
            <person name="Luecker S."/>
            <person name="Lage O.M."/>
            <person name="Pohl T."/>
            <person name="Merkel B.J."/>
            <person name="Hornburger P."/>
            <person name="Mueller R.-W."/>
            <person name="Bruemmer F."/>
            <person name="Labrenz M."/>
            <person name="Spormann A.M."/>
            <person name="Op den Camp H."/>
            <person name="Overmann J."/>
            <person name="Amann R."/>
            <person name="Jetten M.S.M."/>
            <person name="Mascher T."/>
            <person name="Medema M.H."/>
            <person name="Devos D.P."/>
            <person name="Kaster A.-K."/>
            <person name="Ovreas L."/>
            <person name="Rohde M."/>
            <person name="Galperin M.Y."/>
            <person name="Jogler C."/>
        </authorList>
    </citation>
    <scope>NUCLEOTIDE SEQUENCE [LARGE SCALE GENOMIC DNA]</scope>
    <source>
        <strain evidence="1 2">Enr10</strain>
    </source>
</reference>
<keyword evidence="2" id="KW-1185">Reference proteome</keyword>
<dbReference type="InterPro" id="IPR006311">
    <property type="entry name" value="TAT_signal"/>
</dbReference>
<dbReference type="InterPro" id="IPR017850">
    <property type="entry name" value="Alkaline_phosphatase_core_sf"/>
</dbReference>
<dbReference type="Pfam" id="PF07394">
    <property type="entry name" value="DUF1501"/>
    <property type="match status" value="1"/>
</dbReference>
<name>A0A517Q496_9PLAN</name>
<dbReference type="SUPFAM" id="SSF53649">
    <property type="entry name" value="Alkaline phosphatase-like"/>
    <property type="match status" value="1"/>
</dbReference>
<organism evidence="1 2">
    <name type="scientific">Gimesia panareensis</name>
    <dbReference type="NCBI Taxonomy" id="2527978"/>
    <lineage>
        <taxon>Bacteria</taxon>
        <taxon>Pseudomonadati</taxon>
        <taxon>Planctomycetota</taxon>
        <taxon>Planctomycetia</taxon>
        <taxon>Planctomycetales</taxon>
        <taxon>Planctomycetaceae</taxon>
        <taxon>Gimesia</taxon>
    </lineage>
</organism>
<dbReference type="PROSITE" id="PS51318">
    <property type="entry name" value="TAT"/>
    <property type="match status" value="1"/>
</dbReference>
<dbReference type="InterPro" id="IPR010869">
    <property type="entry name" value="DUF1501"/>
</dbReference>
<evidence type="ECO:0000313" key="1">
    <source>
        <dbReference type="EMBL" id="QDT26432.1"/>
    </source>
</evidence>
<accession>A0A517Q496</accession>
<sequence>MSDLDCHNSVSRRDFLKSSALGISAGWVTGQGIDAGAGLNLKTGQKSVVMIYLPGGPTQFETFDPKPEAPSEIRGSFLPTQTKVPGVQFCELLPRLSSISDRFSVVRTLVGMENRHESFQCYTGRAGGRTEDGEPAGGWPAFGSVISQLLGPGAQGMIPYVDAAPKMSYGPYNNNGSHLQGNPSWPGFTGFKHIPFALEGEVKSDLVLHGIDLTRLNQRKSLLQSVKQNQQQIDGAGLDNFQDQAFEMLTSGRFAEAMDLEREPQSVRDRYGALQKTDPSFGGAPQSPQHLLLARRLVEAGVRCVTVAFGAWDWHANREGSIEYLSKKYLPLFDQALAVFLQDLDERGLLEQTTVIVWGEFGRTPRINAKGGRDHWPGTQSVLMAGGGIQGGRIIGQTDRVGGVPAERPVDVQEIFATLYQNMGVDLATAQINDLSGRPRYLIDDNRPPVRELY</sequence>
<gene>
    <name evidence="1" type="ORF">Enr10x_17340</name>
</gene>
<evidence type="ECO:0008006" key="3">
    <source>
        <dbReference type="Google" id="ProtNLM"/>
    </source>
</evidence>
<dbReference type="PANTHER" id="PTHR43737">
    <property type="entry name" value="BLL7424 PROTEIN"/>
    <property type="match status" value="1"/>
</dbReference>
<evidence type="ECO:0000313" key="2">
    <source>
        <dbReference type="Proteomes" id="UP000315647"/>
    </source>
</evidence>
<proteinExistence type="predicted"/>
<dbReference type="PANTHER" id="PTHR43737:SF1">
    <property type="entry name" value="DUF1501 DOMAIN-CONTAINING PROTEIN"/>
    <property type="match status" value="1"/>
</dbReference>